<evidence type="ECO:0000256" key="1">
    <source>
        <dbReference type="ARBA" id="ARBA00001947"/>
    </source>
</evidence>
<accession>A0A081BZN9</accession>
<evidence type="ECO:0000313" key="17">
    <source>
        <dbReference type="EMBL" id="GAK57794.1"/>
    </source>
</evidence>
<dbReference type="InterPro" id="IPR016193">
    <property type="entry name" value="Cytidine_deaminase-like"/>
</dbReference>
<dbReference type="CDD" id="cd01283">
    <property type="entry name" value="cytidine_deaminase"/>
    <property type="match status" value="1"/>
</dbReference>
<comment type="catalytic activity">
    <reaction evidence="10 15">
        <text>2'-deoxycytidine + H2O + H(+) = 2'-deoxyuridine + NH4(+)</text>
        <dbReference type="Rhea" id="RHEA:13433"/>
        <dbReference type="ChEBI" id="CHEBI:15377"/>
        <dbReference type="ChEBI" id="CHEBI:15378"/>
        <dbReference type="ChEBI" id="CHEBI:15698"/>
        <dbReference type="ChEBI" id="CHEBI:16450"/>
        <dbReference type="ChEBI" id="CHEBI:28938"/>
        <dbReference type="EC" id="3.5.4.5"/>
    </reaction>
</comment>
<name>A0A081BZN9_VECG1</name>
<dbReference type="InterPro" id="IPR006262">
    <property type="entry name" value="Cyt_deam_tetra"/>
</dbReference>
<evidence type="ECO:0000256" key="9">
    <source>
        <dbReference type="ARBA" id="ARBA00032005"/>
    </source>
</evidence>
<dbReference type="STRING" id="1499967.U27_04761"/>
<dbReference type="PANTHER" id="PTHR11644">
    <property type="entry name" value="CYTIDINE DEAMINASE"/>
    <property type="match status" value="1"/>
</dbReference>
<dbReference type="PROSITE" id="PS51747">
    <property type="entry name" value="CYT_DCMP_DEAMINASES_2"/>
    <property type="match status" value="1"/>
</dbReference>
<dbReference type="GO" id="GO:0072527">
    <property type="term" value="P:pyrimidine-containing compound metabolic process"/>
    <property type="evidence" value="ECO:0007669"/>
    <property type="project" value="UniProtKB-ARBA"/>
</dbReference>
<dbReference type="Proteomes" id="UP000030661">
    <property type="component" value="Unassembled WGS sequence"/>
</dbReference>
<dbReference type="AlphaFoldDB" id="A0A081BZN9"/>
<dbReference type="Pfam" id="PF00383">
    <property type="entry name" value="dCMP_cyt_deam_1"/>
    <property type="match status" value="1"/>
</dbReference>
<evidence type="ECO:0000313" key="18">
    <source>
        <dbReference type="Proteomes" id="UP000030661"/>
    </source>
</evidence>
<evidence type="ECO:0000256" key="4">
    <source>
        <dbReference type="ARBA" id="ARBA00012783"/>
    </source>
</evidence>
<comment type="cofactor">
    <cofactor evidence="1 14 15">
        <name>Zn(2+)</name>
        <dbReference type="ChEBI" id="CHEBI:29105"/>
    </cofactor>
</comment>
<dbReference type="GO" id="GO:0042802">
    <property type="term" value="F:identical protein binding"/>
    <property type="evidence" value="ECO:0007669"/>
    <property type="project" value="UniProtKB-ARBA"/>
</dbReference>
<dbReference type="GO" id="GO:0055086">
    <property type="term" value="P:nucleobase-containing small molecule metabolic process"/>
    <property type="evidence" value="ECO:0007669"/>
    <property type="project" value="UniProtKB-ARBA"/>
</dbReference>
<feature type="binding site" evidence="14">
    <location>
        <position position="90"/>
    </location>
    <ligand>
        <name>Zn(2+)</name>
        <dbReference type="ChEBI" id="CHEBI:29105"/>
        <note>catalytic</note>
    </ligand>
</feature>
<dbReference type="InterPro" id="IPR016192">
    <property type="entry name" value="APOBEC/CMP_deaminase_Zn-bd"/>
</dbReference>
<dbReference type="GO" id="GO:0004126">
    <property type="term" value="F:cytidine deaminase activity"/>
    <property type="evidence" value="ECO:0007669"/>
    <property type="project" value="UniProtKB-UniRule"/>
</dbReference>
<evidence type="ECO:0000256" key="3">
    <source>
        <dbReference type="ARBA" id="ARBA00006576"/>
    </source>
</evidence>
<feature type="binding site" evidence="14">
    <location>
        <position position="54"/>
    </location>
    <ligand>
        <name>Zn(2+)</name>
        <dbReference type="ChEBI" id="CHEBI:29105"/>
        <note>catalytic</note>
    </ligand>
</feature>
<evidence type="ECO:0000256" key="6">
    <source>
        <dbReference type="ARBA" id="ARBA00022723"/>
    </source>
</evidence>
<evidence type="ECO:0000256" key="5">
    <source>
        <dbReference type="ARBA" id="ARBA00018266"/>
    </source>
</evidence>
<comment type="similarity">
    <text evidence="3 15">Belongs to the cytidine and deoxycytidylate deaminase family.</text>
</comment>
<evidence type="ECO:0000256" key="14">
    <source>
        <dbReference type="PIRSR" id="PIRSR606262-3"/>
    </source>
</evidence>
<dbReference type="SUPFAM" id="SSF53927">
    <property type="entry name" value="Cytidine deaminase-like"/>
    <property type="match status" value="1"/>
</dbReference>
<dbReference type="InterPro" id="IPR050202">
    <property type="entry name" value="Cyt/Deoxycyt_deaminase"/>
</dbReference>
<feature type="binding site" evidence="13">
    <location>
        <begin position="43"/>
        <end position="49"/>
    </location>
    <ligand>
        <name>substrate</name>
    </ligand>
</feature>
<dbReference type="FunFam" id="3.40.140.10:FF:000008">
    <property type="entry name" value="Cytidine deaminase"/>
    <property type="match status" value="1"/>
</dbReference>
<evidence type="ECO:0000256" key="8">
    <source>
        <dbReference type="ARBA" id="ARBA00022833"/>
    </source>
</evidence>
<dbReference type="Gene3D" id="3.40.140.10">
    <property type="entry name" value="Cytidine Deaminase, domain 2"/>
    <property type="match status" value="1"/>
</dbReference>
<feature type="binding site" evidence="14">
    <location>
        <position position="87"/>
    </location>
    <ligand>
        <name>Zn(2+)</name>
        <dbReference type="ChEBI" id="CHEBI:29105"/>
        <note>catalytic</note>
    </ligand>
</feature>
<evidence type="ECO:0000256" key="10">
    <source>
        <dbReference type="ARBA" id="ARBA00049252"/>
    </source>
</evidence>
<keyword evidence="6 14" id="KW-0479">Metal-binding</keyword>
<evidence type="ECO:0000256" key="13">
    <source>
        <dbReference type="PIRSR" id="PIRSR606262-2"/>
    </source>
</evidence>
<evidence type="ECO:0000256" key="12">
    <source>
        <dbReference type="PIRSR" id="PIRSR606262-1"/>
    </source>
</evidence>
<evidence type="ECO:0000256" key="7">
    <source>
        <dbReference type="ARBA" id="ARBA00022801"/>
    </source>
</evidence>
<reference evidence="17" key="1">
    <citation type="journal article" date="2015" name="PeerJ">
        <title>First genomic representation of candidate bacterial phylum KSB3 points to enhanced environmental sensing as a trigger of wastewater bulking.</title>
        <authorList>
            <person name="Sekiguchi Y."/>
            <person name="Ohashi A."/>
            <person name="Parks D.H."/>
            <person name="Yamauchi T."/>
            <person name="Tyson G.W."/>
            <person name="Hugenholtz P."/>
        </authorList>
    </citation>
    <scope>NUCLEOTIDE SEQUENCE [LARGE SCALE GENOMIC DNA]</scope>
</reference>
<dbReference type="NCBIfam" id="NF004064">
    <property type="entry name" value="PRK05578.1"/>
    <property type="match status" value="1"/>
</dbReference>
<protein>
    <recommendedName>
        <fullName evidence="5 15">Cytidine deaminase</fullName>
        <ecNumber evidence="4 15">3.5.4.5</ecNumber>
    </recommendedName>
    <alternativeName>
        <fullName evidence="9 15">Cytidine aminohydrolase</fullName>
    </alternativeName>
</protein>
<dbReference type="EC" id="3.5.4.5" evidence="4 15"/>
<proteinExistence type="inferred from homology"/>
<evidence type="ECO:0000256" key="11">
    <source>
        <dbReference type="ARBA" id="ARBA00049558"/>
    </source>
</evidence>
<dbReference type="GO" id="GO:0005829">
    <property type="term" value="C:cytosol"/>
    <property type="evidence" value="ECO:0007669"/>
    <property type="project" value="TreeGrafter"/>
</dbReference>
<dbReference type="eggNOG" id="COG0295">
    <property type="taxonomic scope" value="Bacteria"/>
</dbReference>
<evidence type="ECO:0000256" key="15">
    <source>
        <dbReference type="RuleBase" id="RU364006"/>
    </source>
</evidence>
<keyword evidence="18" id="KW-1185">Reference proteome</keyword>
<keyword evidence="7 15" id="KW-0378">Hydrolase</keyword>
<dbReference type="NCBIfam" id="TIGR01354">
    <property type="entry name" value="cyt_deam_tetra"/>
    <property type="match status" value="1"/>
</dbReference>
<dbReference type="EMBL" id="DF820466">
    <property type="protein sequence ID" value="GAK57794.1"/>
    <property type="molecule type" value="Genomic_DNA"/>
</dbReference>
<sequence length="130" mass="14350">MSIRDTLIQEAKQARLSAYTPYSHFKVGAAVYTKSEKIFRGCNIENSSYGATVCAERVALFTAYSQEEREIDAIAIVADTETPCPPCGICRQVIIELAGDIEIILANLRDDVRVLKASELLPDAFTSEFL</sequence>
<dbReference type="HOGENOM" id="CLU_097262_4_1_0"/>
<evidence type="ECO:0000256" key="2">
    <source>
        <dbReference type="ARBA" id="ARBA00003949"/>
    </source>
</evidence>
<keyword evidence="8 14" id="KW-0862">Zinc</keyword>
<comment type="catalytic activity">
    <reaction evidence="11 15">
        <text>cytidine + H2O + H(+) = uridine + NH4(+)</text>
        <dbReference type="Rhea" id="RHEA:16069"/>
        <dbReference type="ChEBI" id="CHEBI:15377"/>
        <dbReference type="ChEBI" id="CHEBI:15378"/>
        <dbReference type="ChEBI" id="CHEBI:16704"/>
        <dbReference type="ChEBI" id="CHEBI:17562"/>
        <dbReference type="ChEBI" id="CHEBI:28938"/>
        <dbReference type="EC" id="3.5.4.5"/>
    </reaction>
</comment>
<organism evidence="17">
    <name type="scientific">Vecturithrix granuli</name>
    <dbReference type="NCBI Taxonomy" id="1499967"/>
    <lineage>
        <taxon>Bacteria</taxon>
        <taxon>Candidatus Moduliflexota</taxon>
        <taxon>Candidatus Vecturitrichia</taxon>
        <taxon>Candidatus Vecturitrichales</taxon>
        <taxon>Candidatus Vecturitrichaceae</taxon>
        <taxon>Candidatus Vecturithrix</taxon>
    </lineage>
</organism>
<gene>
    <name evidence="17" type="ORF">U27_04761</name>
</gene>
<feature type="active site" description="Proton donor" evidence="12">
    <location>
        <position position="56"/>
    </location>
</feature>
<evidence type="ECO:0000259" key="16">
    <source>
        <dbReference type="PROSITE" id="PS51747"/>
    </source>
</evidence>
<dbReference type="InterPro" id="IPR002125">
    <property type="entry name" value="CMP_dCMP_dom"/>
</dbReference>
<dbReference type="GO" id="GO:0008270">
    <property type="term" value="F:zinc ion binding"/>
    <property type="evidence" value="ECO:0007669"/>
    <property type="project" value="UniProtKB-UniRule"/>
</dbReference>
<dbReference type="PANTHER" id="PTHR11644:SF2">
    <property type="entry name" value="CYTIDINE DEAMINASE"/>
    <property type="match status" value="1"/>
</dbReference>
<dbReference type="PROSITE" id="PS00903">
    <property type="entry name" value="CYT_DCMP_DEAMINASES_1"/>
    <property type="match status" value="1"/>
</dbReference>
<feature type="domain" description="CMP/dCMP-type deaminase" evidence="16">
    <location>
        <begin position="2"/>
        <end position="128"/>
    </location>
</feature>
<comment type="function">
    <text evidence="2 15">This enzyme scavenges exogenous and endogenous cytidine and 2'-deoxycytidine for UMP synthesis.</text>
</comment>